<gene>
    <name evidence="3" type="ORF">B0H66DRAFT_581114</name>
</gene>
<dbReference type="EMBL" id="JAUEDM010000002">
    <property type="protein sequence ID" value="KAK3326807.1"/>
    <property type="molecule type" value="Genomic_DNA"/>
</dbReference>
<feature type="chain" id="PRO_5042238931" evidence="2">
    <location>
        <begin position="17"/>
        <end position="647"/>
    </location>
</feature>
<keyword evidence="1" id="KW-0812">Transmembrane</keyword>
<feature type="signal peptide" evidence="2">
    <location>
        <begin position="1"/>
        <end position="16"/>
    </location>
</feature>
<evidence type="ECO:0000313" key="3">
    <source>
        <dbReference type="EMBL" id="KAK3326807.1"/>
    </source>
</evidence>
<feature type="transmembrane region" description="Helical" evidence="1">
    <location>
        <begin position="474"/>
        <end position="497"/>
    </location>
</feature>
<feature type="transmembrane region" description="Helical" evidence="1">
    <location>
        <begin position="509"/>
        <end position="527"/>
    </location>
</feature>
<dbReference type="Proteomes" id="UP001283341">
    <property type="component" value="Unassembled WGS sequence"/>
</dbReference>
<keyword evidence="4" id="KW-1185">Reference proteome</keyword>
<feature type="transmembrane region" description="Helical" evidence="1">
    <location>
        <begin position="539"/>
        <end position="564"/>
    </location>
</feature>
<keyword evidence="2" id="KW-0732">Signal</keyword>
<comment type="caution">
    <text evidence="3">The sequence shown here is derived from an EMBL/GenBank/DDBJ whole genome shotgun (WGS) entry which is preliminary data.</text>
</comment>
<reference evidence="3" key="1">
    <citation type="journal article" date="2023" name="Mol. Phylogenet. Evol.">
        <title>Genome-scale phylogeny and comparative genomics of the fungal order Sordariales.</title>
        <authorList>
            <person name="Hensen N."/>
            <person name="Bonometti L."/>
            <person name="Westerberg I."/>
            <person name="Brannstrom I.O."/>
            <person name="Guillou S."/>
            <person name="Cros-Aarteil S."/>
            <person name="Calhoun S."/>
            <person name="Haridas S."/>
            <person name="Kuo A."/>
            <person name="Mondo S."/>
            <person name="Pangilinan J."/>
            <person name="Riley R."/>
            <person name="LaButti K."/>
            <person name="Andreopoulos B."/>
            <person name="Lipzen A."/>
            <person name="Chen C."/>
            <person name="Yan M."/>
            <person name="Daum C."/>
            <person name="Ng V."/>
            <person name="Clum A."/>
            <person name="Steindorff A."/>
            <person name="Ohm R.A."/>
            <person name="Martin F."/>
            <person name="Silar P."/>
            <person name="Natvig D.O."/>
            <person name="Lalanne C."/>
            <person name="Gautier V."/>
            <person name="Ament-Velasquez S.L."/>
            <person name="Kruys A."/>
            <person name="Hutchinson M.I."/>
            <person name="Powell A.J."/>
            <person name="Barry K."/>
            <person name="Miller A.N."/>
            <person name="Grigoriev I.V."/>
            <person name="Debuchy R."/>
            <person name="Gladieux P."/>
            <person name="Hiltunen Thoren M."/>
            <person name="Johannesson H."/>
        </authorList>
    </citation>
    <scope>NUCLEOTIDE SEQUENCE</scope>
    <source>
        <strain evidence="3">CBS 118394</strain>
    </source>
</reference>
<name>A0AAE0MBY0_9PEZI</name>
<sequence length="647" mass="73190">MRGLLHLICLATPCIGIKFSECKNRTLGILERNLTYNDINRVNIDGYLYRGPVYGMNQEYARANRTNFTDYPTLNLQGCKAICNDPVQWYWNEEEQSVALSVVSNWVLPIVALLAALPYDSLHGRGPDKTEPWYRGRVFRTLGALCNWLGSPQTALTATLFNIHQMRACLRATRPSGRGIAGNGDLERLKMDAYYVLSCLGQFQLSEDPSHVFLEILAYGLFRPIVGVGGEAGFTPKHPEVEGRVEDAETMTTELLREMAFHLRMLRRRGVYPAMINVLVFFIAFAVSLVLAFRDVGEATTGHVLTLGVLVSWLPLLVLFTILDRNPVSADRSRKLLSRWMWNVNAVRLWARGESDNQNWWSQANEDRRQNAWEEAANDDQRHDDNHELVVNGGGEEHLVPFNIEIGEFIGQGRRLGYNGFAYAVLGSVYAGSGDQRRMRPLGSVTEAKAPKDMAVCAKDWLRTGRKRLRPGSWWLLAFTSLALVWLFVGMAIMMSYNTPTVGLACRSGVYLLYGLLSTFTWVVRLFPASNYPRFWLKVVCHCVNVLTTLVLFFTVFATFSGIYQNCVCQTGISGYMDFEDARFYRDPNHFDVEVWWKRGAIVAGIPLLICSIISIALLRSLKPLWRASEQQNPPTDASHANMIWLI</sequence>
<keyword evidence="1" id="KW-0472">Membrane</keyword>
<dbReference type="AlphaFoldDB" id="A0AAE0MBY0"/>
<keyword evidence="1" id="KW-1133">Transmembrane helix</keyword>
<accession>A0AAE0MBY0</accession>
<organism evidence="3 4">
    <name type="scientific">Apodospora peruviana</name>
    <dbReference type="NCBI Taxonomy" id="516989"/>
    <lineage>
        <taxon>Eukaryota</taxon>
        <taxon>Fungi</taxon>
        <taxon>Dikarya</taxon>
        <taxon>Ascomycota</taxon>
        <taxon>Pezizomycotina</taxon>
        <taxon>Sordariomycetes</taxon>
        <taxon>Sordariomycetidae</taxon>
        <taxon>Sordariales</taxon>
        <taxon>Lasiosphaeriaceae</taxon>
        <taxon>Apodospora</taxon>
    </lineage>
</organism>
<evidence type="ECO:0000256" key="1">
    <source>
        <dbReference type="SAM" id="Phobius"/>
    </source>
</evidence>
<evidence type="ECO:0000313" key="4">
    <source>
        <dbReference type="Proteomes" id="UP001283341"/>
    </source>
</evidence>
<evidence type="ECO:0000256" key="2">
    <source>
        <dbReference type="SAM" id="SignalP"/>
    </source>
</evidence>
<reference evidence="3" key="2">
    <citation type="submission" date="2023-06" db="EMBL/GenBank/DDBJ databases">
        <authorList>
            <consortium name="Lawrence Berkeley National Laboratory"/>
            <person name="Haridas S."/>
            <person name="Hensen N."/>
            <person name="Bonometti L."/>
            <person name="Westerberg I."/>
            <person name="Brannstrom I.O."/>
            <person name="Guillou S."/>
            <person name="Cros-Aarteil S."/>
            <person name="Calhoun S."/>
            <person name="Kuo A."/>
            <person name="Mondo S."/>
            <person name="Pangilinan J."/>
            <person name="Riley R."/>
            <person name="Labutti K."/>
            <person name="Andreopoulos B."/>
            <person name="Lipzen A."/>
            <person name="Chen C."/>
            <person name="Yanf M."/>
            <person name="Daum C."/>
            <person name="Ng V."/>
            <person name="Clum A."/>
            <person name="Steindorff A."/>
            <person name="Ohm R."/>
            <person name="Martin F."/>
            <person name="Silar P."/>
            <person name="Natvig D."/>
            <person name="Lalanne C."/>
            <person name="Gautier V."/>
            <person name="Ament-Velasquez S.L."/>
            <person name="Kruys A."/>
            <person name="Hutchinson M.I."/>
            <person name="Powell A.J."/>
            <person name="Barry K."/>
            <person name="Miller A.N."/>
            <person name="Grigoriev I.V."/>
            <person name="Debuchy R."/>
            <person name="Gladieux P."/>
            <person name="Thoren M.H."/>
            <person name="Johannesson H."/>
        </authorList>
    </citation>
    <scope>NUCLEOTIDE SEQUENCE</scope>
    <source>
        <strain evidence="3">CBS 118394</strain>
    </source>
</reference>
<feature type="transmembrane region" description="Helical" evidence="1">
    <location>
        <begin position="271"/>
        <end position="293"/>
    </location>
</feature>
<protein>
    <submittedName>
        <fullName evidence="3">Uncharacterized protein</fullName>
    </submittedName>
</protein>
<feature type="transmembrane region" description="Helical" evidence="1">
    <location>
        <begin position="305"/>
        <end position="323"/>
    </location>
</feature>
<proteinExistence type="predicted"/>
<feature type="transmembrane region" description="Helical" evidence="1">
    <location>
        <begin position="600"/>
        <end position="619"/>
    </location>
</feature>